<evidence type="ECO:0000313" key="2">
    <source>
        <dbReference type="Proteomes" id="UP000254601"/>
    </source>
</evidence>
<sequence length="67" mass="7700">MQLVRFSNREVADSEILEDIFSPNLVGQKRMQLNVNKINNICQLGRSMGLPESYLRERAELTFDIGT</sequence>
<organism evidence="1 2">
    <name type="scientific">Suttonella ornithocola</name>
    <dbReference type="NCBI Taxonomy" id="279832"/>
    <lineage>
        <taxon>Bacteria</taxon>
        <taxon>Pseudomonadati</taxon>
        <taxon>Pseudomonadota</taxon>
        <taxon>Gammaproteobacteria</taxon>
        <taxon>Cardiobacteriales</taxon>
        <taxon>Cardiobacteriaceae</taxon>
        <taxon>Suttonella</taxon>
    </lineage>
</organism>
<name>A0A380N1N0_9GAMM</name>
<protein>
    <submittedName>
        <fullName evidence="1">Uncharacterized protein</fullName>
    </submittedName>
</protein>
<keyword evidence="2" id="KW-1185">Reference proteome</keyword>
<dbReference type="AlphaFoldDB" id="A0A380N1N0"/>
<dbReference type="Proteomes" id="UP000254601">
    <property type="component" value="Unassembled WGS sequence"/>
</dbReference>
<accession>A0A380N1N0</accession>
<dbReference type="EMBL" id="UHIC01000001">
    <property type="protein sequence ID" value="SUO97811.1"/>
    <property type="molecule type" value="Genomic_DNA"/>
</dbReference>
<reference evidence="1 2" key="1">
    <citation type="submission" date="2018-06" db="EMBL/GenBank/DDBJ databases">
        <authorList>
            <consortium name="Pathogen Informatics"/>
            <person name="Doyle S."/>
        </authorList>
    </citation>
    <scope>NUCLEOTIDE SEQUENCE [LARGE SCALE GENOMIC DNA]</scope>
    <source>
        <strain evidence="1 2">NCTC13337</strain>
    </source>
</reference>
<proteinExistence type="predicted"/>
<gene>
    <name evidence="1" type="ORF">NCTC13337_02631</name>
</gene>
<evidence type="ECO:0000313" key="1">
    <source>
        <dbReference type="EMBL" id="SUO97811.1"/>
    </source>
</evidence>